<reference evidence="1" key="1">
    <citation type="submission" date="2021-05" db="EMBL/GenBank/DDBJ databases">
        <authorList>
            <person name="Scholz U."/>
            <person name="Mascher M."/>
            <person name="Fiebig A."/>
        </authorList>
    </citation>
    <scope>NUCLEOTIDE SEQUENCE [LARGE SCALE GENOMIC DNA]</scope>
</reference>
<dbReference type="Proteomes" id="UP001732700">
    <property type="component" value="Chromosome 7C"/>
</dbReference>
<reference evidence="1" key="2">
    <citation type="submission" date="2025-09" db="UniProtKB">
        <authorList>
            <consortium name="EnsemblPlants"/>
        </authorList>
    </citation>
    <scope>IDENTIFICATION</scope>
</reference>
<keyword evidence="2" id="KW-1185">Reference proteome</keyword>
<dbReference type="EnsemblPlants" id="AVESA.00010b.r2.7CG0686130.1">
    <property type="protein sequence ID" value="AVESA.00010b.r2.7CG0686130.1.CDS"/>
    <property type="gene ID" value="AVESA.00010b.r2.7CG0686130"/>
</dbReference>
<protein>
    <submittedName>
        <fullName evidence="1">Uncharacterized protein</fullName>
    </submittedName>
</protein>
<sequence>MKAALWISWSDDNPGRRYYKCGRSRQHGGCDFFGWHDRELVDDLLKQILVDLRDEVWKLKRVNQENGTVGEEFRKVGDACTNYHRVEELQTTRDRVASMEEAISRKDIEIVQLKKKVEHHLFLFFIACFITFTVYSVIHT</sequence>
<accession>A0ACD6A1Q2</accession>
<proteinExistence type="predicted"/>
<organism evidence="1 2">
    <name type="scientific">Avena sativa</name>
    <name type="common">Oat</name>
    <dbReference type="NCBI Taxonomy" id="4498"/>
    <lineage>
        <taxon>Eukaryota</taxon>
        <taxon>Viridiplantae</taxon>
        <taxon>Streptophyta</taxon>
        <taxon>Embryophyta</taxon>
        <taxon>Tracheophyta</taxon>
        <taxon>Spermatophyta</taxon>
        <taxon>Magnoliopsida</taxon>
        <taxon>Liliopsida</taxon>
        <taxon>Poales</taxon>
        <taxon>Poaceae</taxon>
        <taxon>BOP clade</taxon>
        <taxon>Pooideae</taxon>
        <taxon>Poodae</taxon>
        <taxon>Poeae</taxon>
        <taxon>Poeae Chloroplast Group 1 (Aveneae type)</taxon>
        <taxon>Aveninae</taxon>
        <taxon>Avena</taxon>
    </lineage>
</organism>
<name>A0ACD6A1Q2_AVESA</name>
<evidence type="ECO:0000313" key="1">
    <source>
        <dbReference type="EnsemblPlants" id="AVESA.00010b.r2.7CG0686130.1.CDS"/>
    </source>
</evidence>
<evidence type="ECO:0000313" key="2">
    <source>
        <dbReference type="Proteomes" id="UP001732700"/>
    </source>
</evidence>